<evidence type="ECO:0000256" key="2">
    <source>
        <dbReference type="ARBA" id="ARBA00023052"/>
    </source>
</evidence>
<feature type="domain" description="Thiamine pyrophosphate enzyme TPP-binding" evidence="5">
    <location>
        <begin position="439"/>
        <end position="598"/>
    </location>
</feature>
<dbReference type="CDD" id="cd02003">
    <property type="entry name" value="TPP_IolD"/>
    <property type="match status" value="1"/>
</dbReference>
<evidence type="ECO:0000259" key="4">
    <source>
        <dbReference type="Pfam" id="PF00205"/>
    </source>
</evidence>
<dbReference type="Gene3D" id="3.40.50.1220">
    <property type="entry name" value="TPP-binding domain"/>
    <property type="match status" value="1"/>
</dbReference>
<dbReference type="InterPro" id="IPR045229">
    <property type="entry name" value="TPP_enz"/>
</dbReference>
<sequence length="645" mass="71594">MNGQEQLKPIAEFGKIKLGRAAMKIKLTMAQALLKFLANQYVVMDGREHQFVKGIFGIFGHGNVTGLGEALEYDNYGFTYYQGHNEQGMAHAATAYAKQKNRLGIFACTSSIGPGATNMITAAATATTNRIPLLLLPGDVFSCRQPDPVLQQLEVPHDYTLSVNDCFKPVSKYWDRISRPEQLMIAGLNAMRVLTDPVETGTVTLCLPQDVQSEAYEYEQSFFKKRLWHIDREPVSDRALEQAAELLLNAKEPLIISGGGVHYSFATEALSEFAMRYKIPVAETQAGKSSLVATHPMNVGGIGVTGSEVANYLAAHADVILVVGSRLQDFTTASKWGFKNDDCKIIHLNVSRFDAMKMDGLMLKGDAKSGLEQLSKKIIGYQTPLTYQRLIQHYQEQWKQEIKRVCSSSVSSKTGLAQTNILGLLNDLIIENDVIISAAGSLPGDLHRIWQSKKPKDYHLEYGYSCMGYEVAAGLGVRLAKENTPGEVYVLVGDGSFLMMHSELLTSIQEHKKMTIIIFNNHGFQCIRNLQESNGSQGFGNEFRYRQSQTNQLTGDYLPIDFCKYASGLGVKSFFAESYEQLEKALQAAKNESHSSVIVLPVLPKTMSNGYQTWWRVGVAEVSNSKEVTKAHQTMVQQLEKVRGY</sequence>
<dbReference type="SUPFAM" id="SSF52467">
    <property type="entry name" value="DHS-like NAD/FAD-binding domain"/>
    <property type="match status" value="1"/>
</dbReference>
<evidence type="ECO:0000259" key="6">
    <source>
        <dbReference type="Pfam" id="PF02776"/>
    </source>
</evidence>
<dbReference type="GO" id="GO:0000287">
    <property type="term" value="F:magnesium ion binding"/>
    <property type="evidence" value="ECO:0007669"/>
    <property type="project" value="InterPro"/>
</dbReference>
<evidence type="ECO:0000256" key="3">
    <source>
        <dbReference type="RuleBase" id="RU362132"/>
    </source>
</evidence>
<keyword evidence="7" id="KW-0378">Hydrolase</keyword>
<dbReference type="Pfam" id="PF00205">
    <property type="entry name" value="TPP_enzyme_M"/>
    <property type="match status" value="1"/>
</dbReference>
<comment type="similarity">
    <text evidence="1 3">Belongs to the TPP enzyme family.</text>
</comment>
<dbReference type="GO" id="GO:0009097">
    <property type="term" value="P:isoleucine biosynthetic process"/>
    <property type="evidence" value="ECO:0007669"/>
    <property type="project" value="TreeGrafter"/>
</dbReference>
<dbReference type="Proteomes" id="UP001139721">
    <property type="component" value="Unassembled WGS sequence"/>
</dbReference>
<protein>
    <submittedName>
        <fullName evidence="7">3D-(3,5/4)-trihydroxycyclohexane-1,2-dione acylhydrolase (Decyclizing)</fullName>
        <ecNumber evidence="7">3.7.1.22</ecNumber>
    </submittedName>
</protein>
<dbReference type="GO" id="GO:0102481">
    <property type="term" value="F:3D-(3,5/4)-trihydroxycyclohexane-1,2-dione hydrolase activity"/>
    <property type="evidence" value="ECO:0007669"/>
    <property type="project" value="UniProtKB-EC"/>
</dbReference>
<evidence type="ECO:0000259" key="5">
    <source>
        <dbReference type="Pfam" id="PF02775"/>
    </source>
</evidence>
<dbReference type="GO" id="GO:0019310">
    <property type="term" value="P:inositol catabolic process"/>
    <property type="evidence" value="ECO:0007669"/>
    <property type="project" value="InterPro"/>
</dbReference>
<dbReference type="InterPro" id="IPR030817">
    <property type="entry name" value="Myo_inos_IolD"/>
</dbReference>
<dbReference type="Gene3D" id="3.40.50.970">
    <property type="match status" value="2"/>
</dbReference>
<evidence type="ECO:0000313" key="7">
    <source>
        <dbReference type="EMBL" id="MCL9685711.1"/>
    </source>
</evidence>
<dbReference type="GO" id="GO:0005948">
    <property type="term" value="C:acetolactate synthase complex"/>
    <property type="evidence" value="ECO:0007669"/>
    <property type="project" value="TreeGrafter"/>
</dbReference>
<dbReference type="AlphaFoldDB" id="A0A9X2D3F2"/>
<dbReference type="GO" id="GO:0050660">
    <property type="term" value="F:flavin adenine dinucleotide binding"/>
    <property type="evidence" value="ECO:0007669"/>
    <property type="project" value="TreeGrafter"/>
</dbReference>
<dbReference type="GO" id="GO:0003984">
    <property type="term" value="F:acetolactate synthase activity"/>
    <property type="evidence" value="ECO:0007669"/>
    <property type="project" value="TreeGrafter"/>
</dbReference>
<evidence type="ECO:0000313" key="8">
    <source>
        <dbReference type="Proteomes" id="UP001139721"/>
    </source>
</evidence>
<name>A0A9X2D3F2_9GAMM</name>
<dbReference type="InterPro" id="IPR012001">
    <property type="entry name" value="Thiamin_PyroP_enz_TPP-bd_dom"/>
</dbReference>
<accession>A0A9X2D3F2</accession>
<dbReference type="PANTHER" id="PTHR18968:SF9">
    <property type="entry name" value="3D-(3,5_4)-TRIHYDROXYCYCLOHEXANE-1,2-DIONE HYDROLASE"/>
    <property type="match status" value="1"/>
</dbReference>
<keyword evidence="8" id="KW-1185">Reference proteome</keyword>
<dbReference type="GO" id="GO:0030976">
    <property type="term" value="F:thiamine pyrophosphate binding"/>
    <property type="evidence" value="ECO:0007669"/>
    <property type="project" value="InterPro"/>
</dbReference>
<gene>
    <name evidence="7" type="primary">iolD</name>
    <name evidence="7" type="ORF">LOX96_16540</name>
</gene>
<dbReference type="SUPFAM" id="SSF52518">
    <property type="entry name" value="Thiamin diphosphate-binding fold (THDP-binding)"/>
    <property type="match status" value="2"/>
</dbReference>
<dbReference type="NCBIfam" id="TIGR04377">
    <property type="entry name" value="myo_inos_iolD"/>
    <property type="match status" value="1"/>
</dbReference>
<keyword evidence="2 3" id="KW-0786">Thiamine pyrophosphate</keyword>
<comment type="caution">
    <text evidence="7">The sequence shown here is derived from an EMBL/GenBank/DDBJ whole genome shotgun (WGS) entry which is preliminary data.</text>
</comment>
<organism evidence="7 8">
    <name type="scientific">Legionella maioricensis</name>
    <dbReference type="NCBI Taxonomy" id="2896528"/>
    <lineage>
        <taxon>Bacteria</taxon>
        <taxon>Pseudomonadati</taxon>
        <taxon>Pseudomonadota</taxon>
        <taxon>Gammaproteobacteria</taxon>
        <taxon>Legionellales</taxon>
        <taxon>Legionellaceae</taxon>
        <taxon>Legionella</taxon>
    </lineage>
</organism>
<dbReference type="InterPro" id="IPR011766">
    <property type="entry name" value="TPP_enzyme_TPP-bd"/>
</dbReference>
<dbReference type="EC" id="3.7.1.22" evidence="7"/>
<dbReference type="PANTHER" id="PTHR18968">
    <property type="entry name" value="THIAMINE PYROPHOSPHATE ENZYMES"/>
    <property type="match status" value="1"/>
</dbReference>
<dbReference type="InterPro" id="IPR029035">
    <property type="entry name" value="DHS-like_NAD/FAD-binding_dom"/>
</dbReference>
<dbReference type="InterPro" id="IPR012000">
    <property type="entry name" value="Thiamin_PyroP_enz_cen_dom"/>
</dbReference>
<reference evidence="7" key="1">
    <citation type="submission" date="2021-11" db="EMBL/GenBank/DDBJ databases">
        <title>Legionella maioricencis sp. nov., a new species isolated from hot water samples in Mallorca.</title>
        <authorList>
            <person name="Crespi S."/>
            <person name="Drasar V."/>
            <person name="Salva-Serra F."/>
            <person name="Jaen-Luchoro D."/>
            <person name="Pineiro-Iglesias B."/>
            <person name="Aliaga F."/>
            <person name="Fernandez-Juarez V."/>
            <person name="Coll G."/>
            <person name="Moore E.R.B."/>
            <person name="Bennasar-Figueras A."/>
        </authorList>
    </citation>
    <scope>NUCLEOTIDE SEQUENCE</scope>
    <source>
        <strain evidence="7">HCPI-6</strain>
    </source>
</reference>
<dbReference type="Pfam" id="PF02776">
    <property type="entry name" value="TPP_enzyme_N"/>
    <property type="match status" value="1"/>
</dbReference>
<feature type="domain" description="Thiamine pyrophosphate enzyme central" evidence="4">
    <location>
        <begin position="240"/>
        <end position="374"/>
    </location>
</feature>
<dbReference type="InterPro" id="IPR029061">
    <property type="entry name" value="THDP-binding"/>
</dbReference>
<proteinExistence type="inferred from homology"/>
<dbReference type="Pfam" id="PF02775">
    <property type="entry name" value="TPP_enzyme_C"/>
    <property type="match status" value="1"/>
</dbReference>
<dbReference type="CDD" id="cd07035">
    <property type="entry name" value="TPP_PYR_POX_like"/>
    <property type="match status" value="1"/>
</dbReference>
<evidence type="ECO:0000256" key="1">
    <source>
        <dbReference type="ARBA" id="ARBA00007812"/>
    </source>
</evidence>
<feature type="domain" description="Thiamine pyrophosphate enzyme N-terminal TPP-binding" evidence="6">
    <location>
        <begin position="51"/>
        <end position="146"/>
    </location>
</feature>
<dbReference type="GO" id="GO:0009099">
    <property type="term" value="P:L-valine biosynthetic process"/>
    <property type="evidence" value="ECO:0007669"/>
    <property type="project" value="TreeGrafter"/>
</dbReference>
<dbReference type="EMBL" id="JAJKBJ010000035">
    <property type="protein sequence ID" value="MCL9685711.1"/>
    <property type="molecule type" value="Genomic_DNA"/>
</dbReference>